<name>A0AA86R927_9EUKA</name>
<keyword evidence="1" id="KW-0812">Transmembrane</keyword>
<sequence>MQSVPLQPSSQVYGYSDSSHLLQNTYTRKYTQQNSFILYITGHLSPLQLLLHSISLPLIWCIYGLSYFTYNTSNHYSILSCTFSFLGSWDSNRNPTGWYWFTIGMILSSLFEVPLVLYVHLRLKNVDKTLAQVGTGFWLVGIVSQFLVGCFSCSNSLLAGGVSFGDVHNNVASVTFVALLVGAPVYAALVGYDKPKSCRKIGKGNMLNHFYTDLFMGIVVFAICTVVFFCVLWQIVYLVLKSKNPDMGSSFNESMNTVFSFALWENVVIITLYIILWGFPFTLPTRIDGLAPKQRLSIAFKKIQLDQIHLKTDIAKIWYTILNQNDVGSRNAADFLENLADCEEIEGLLSQNAIQTLTKIAKMINNHEKADEIQTILKEFTKSSYELWNWQHTIKKCIK</sequence>
<keyword evidence="1" id="KW-1133">Transmembrane helix</keyword>
<feature type="transmembrane region" description="Helical" evidence="1">
    <location>
        <begin position="258"/>
        <end position="279"/>
    </location>
</feature>
<gene>
    <name evidence="3" type="ORF">HINF_LOCUS34494</name>
    <name evidence="2" type="ORF">HINF_LOCUS58213</name>
</gene>
<keyword evidence="1" id="KW-0472">Membrane</keyword>
<feature type="transmembrane region" description="Helical" evidence="1">
    <location>
        <begin position="213"/>
        <end position="238"/>
    </location>
</feature>
<feature type="transmembrane region" description="Helical" evidence="1">
    <location>
        <begin position="133"/>
        <end position="159"/>
    </location>
</feature>
<evidence type="ECO:0000256" key="1">
    <source>
        <dbReference type="SAM" id="Phobius"/>
    </source>
</evidence>
<reference evidence="2" key="1">
    <citation type="submission" date="2023-06" db="EMBL/GenBank/DDBJ databases">
        <authorList>
            <person name="Kurt Z."/>
        </authorList>
    </citation>
    <scope>NUCLEOTIDE SEQUENCE</scope>
</reference>
<evidence type="ECO:0000313" key="4">
    <source>
        <dbReference type="Proteomes" id="UP001642409"/>
    </source>
</evidence>
<feature type="transmembrane region" description="Helical" evidence="1">
    <location>
        <begin position="49"/>
        <end position="70"/>
    </location>
</feature>
<evidence type="ECO:0000313" key="3">
    <source>
        <dbReference type="EMBL" id="CAL6032452.1"/>
    </source>
</evidence>
<evidence type="ECO:0000313" key="2">
    <source>
        <dbReference type="EMBL" id="CAI9970568.1"/>
    </source>
</evidence>
<protein>
    <submittedName>
        <fullName evidence="2">Uncharacterized protein</fullName>
    </submittedName>
</protein>
<dbReference type="AlphaFoldDB" id="A0AA86R927"/>
<accession>A0AA86R927</accession>
<organism evidence="2">
    <name type="scientific">Hexamita inflata</name>
    <dbReference type="NCBI Taxonomy" id="28002"/>
    <lineage>
        <taxon>Eukaryota</taxon>
        <taxon>Metamonada</taxon>
        <taxon>Diplomonadida</taxon>
        <taxon>Hexamitidae</taxon>
        <taxon>Hexamitinae</taxon>
        <taxon>Hexamita</taxon>
    </lineage>
</organism>
<feature type="transmembrane region" description="Helical" evidence="1">
    <location>
        <begin position="98"/>
        <end position="121"/>
    </location>
</feature>
<dbReference type="EMBL" id="CAXDID020000122">
    <property type="protein sequence ID" value="CAL6032452.1"/>
    <property type="molecule type" value="Genomic_DNA"/>
</dbReference>
<dbReference type="Proteomes" id="UP001642409">
    <property type="component" value="Unassembled WGS sequence"/>
</dbReference>
<keyword evidence="4" id="KW-1185">Reference proteome</keyword>
<proteinExistence type="predicted"/>
<feature type="transmembrane region" description="Helical" evidence="1">
    <location>
        <begin position="171"/>
        <end position="192"/>
    </location>
</feature>
<comment type="caution">
    <text evidence="2">The sequence shown here is derived from an EMBL/GenBank/DDBJ whole genome shotgun (WGS) entry which is preliminary data.</text>
</comment>
<dbReference type="EMBL" id="CATOUU010001074">
    <property type="protein sequence ID" value="CAI9970568.1"/>
    <property type="molecule type" value="Genomic_DNA"/>
</dbReference>
<reference evidence="3 4" key="2">
    <citation type="submission" date="2024-07" db="EMBL/GenBank/DDBJ databases">
        <authorList>
            <person name="Akdeniz Z."/>
        </authorList>
    </citation>
    <scope>NUCLEOTIDE SEQUENCE [LARGE SCALE GENOMIC DNA]</scope>
</reference>